<proteinExistence type="predicted"/>
<protein>
    <submittedName>
        <fullName evidence="1">Uncharacterized protein</fullName>
    </submittedName>
</protein>
<sequence length="81" mass="9531">MSSELLLSSGALKQLWFSSSSLFFALRMQFDSRQQQSFRPFFMQLRSNRSCSGVKGFQDSIRYHILFSIFGHFCFRVLGFR</sequence>
<evidence type="ECO:0000313" key="1">
    <source>
        <dbReference type="EMBL" id="CAK9312170.1"/>
    </source>
</evidence>
<dbReference type="Proteomes" id="UP001642487">
    <property type="component" value="Chromosome 10"/>
</dbReference>
<evidence type="ECO:0000313" key="2">
    <source>
        <dbReference type="Proteomes" id="UP001642487"/>
    </source>
</evidence>
<organism evidence="1 2">
    <name type="scientific">Citrullus colocynthis</name>
    <name type="common">colocynth</name>
    <dbReference type="NCBI Taxonomy" id="252529"/>
    <lineage>
        <taxon>Eukaryota</taxon>
        <taxon>Viridiplantae</taxon>
        <taxon>Streptophyta</taxon>
        <taxon>Embryophyta</taxon>
        <taxon>Tracheophyta</taxon>
        <taxon>Spermatophyta</taxon>
        <taxon>Magnoliopsida</taxon>
        <taxon>eudicotyledons</taxon>
        <taxon>Gunneridae</taxon>
        <taxon>Pentapetalae</taxon>
        <taxon>rosids</taxon>
        <taxon>fabids</taxon>
        <taxon>Cucurbitales</taxon>
        <taxon>Cucurbitaceae</taxon>
        <taxon>Benincaseae</taxon>
        <taxon>Citrullus</taxon>
    </lineage>
</organism>
<keyword evidence="2" id="KW-1185">Reference proteome</keyword>
<reference evidence="1 2" key="1">
    <citation type="submission" date="2024-03" db="EMBL/GenBank/DDBJ databases">
        <authorList>
            <person name="Gkanogiannis A."/>
            <person name="Becerra Lopez-Lavalle L."/>
        </authorList>
    </citation>
    <scope>NUCLEOTIDE SEQUENCE [LARGE SCALE GENOMIC DNA]</scope>
</reference>
<dbReference type="EMBL" id="OZ021744">
    <property type="protein sequence ID" value="CAK9312170.1"/>
    <property type="molecule type" value="Genomic_DNA"/>
</dbReference>
<gene>
    <name evidence="1" type="ORF">CITCOLO1_LOCUS3850</name>
</gene>
<accession>A0ABP0XZM9</accession>
<name>A0ABP0XZM9_9ROSI</name>